<protein>
    <submittedName>
        <fullName evidence="1">Uncharacterized protein</fullName>
    </submittedName>
</protein>
<name>A0A8J3BUZ6_9ACTN</name>
<gene>
    <name evidence="1" type="ORF">GCM10010124_25300</name>
</gene>
<dbReference type="AlphaFoldDB" id="A0A8J3BUZ6"/>
<reference evidence="1" key="2">
    <citation type="submission" date="2020-09" db="EMBL/GenBank/DDBJ databases">
        <authorList>
            <person name="Sun Q."/>
            <person name="Ohkuma M."/>
        </authorList>
    </citation>
    <scope>NUCLEOTIDE SEQUENCE</scope>
    <source>
        <strain evidence="1">JCM 3091</strain>
    </source>
</reference>
<dbReference type="Proteomes" id="UP000662200">
    <property type="component" value="Unassembled WGS sequence"/>
</dbReference>
<keyword evidence="2" id="KW-1185">Reference proteome</keyword>
<evidence type="ECO:0000313" key="2">
    <source>
        <dbReference type="Proteomes" id="UP000662200"/>
    </source>
</evidence>
<sequence>MTTPSVPHGVFEPTNGAYVKLKKLLTEHFDIIEWTRDQDNTAPVMVSFVDITTGDAFTMHPIDSITDSDPITLLVFTTTGQVRAHGPYRGRTVAKTKAAAIAAADTAVAVTFTAALHPPAEQLPALVGSWHEVHPRIPAEVEFSTSGHGPQIVLCIDWTRRRLLPVGPFPDAGTADLWQPGNLPAGVHTRRLDLTLPAATAGE</sequence>
<proteinExistence type="predicted"/>
<dbReference type="EMBL" id="BMQC01000008">
    <property type="protein sequence ID" value="GGK31462.1"/>
    <property type="molecule type" value="Genomic_DNA"/>
</dbReference>
<reference evidence="1" key="1">
    <citation type="journal article" date="2014" name="Int. J. Syst. Evol. Microbiol.">
        <title>Complete genome sequence of Corynebacterium casei LMG S-19264T (=DSM 44701T), isolated from a smear-ripened cheese.</title>
        <authorList>
            <consortium name="US DOE Joint Genome Institute (JGI-PGF)"/>
            <person name="Walter F."/>
            <person name="Albersmeier A."/>
            <person name="Kalinowski J."/>
            <person name="Ruckert C."/>
        </authorList>
    </citation>
    <scope>NUCLEOTIDE SEQUENCE</scope>
    <source>
        <strain evidence="1">JCM 3091</strain>
    </source>
</reference>
<evidence type="ECO:0000313" key="1">
    <source>
        <dbReference type="EMBL" id="GGK31462.1"/>
    </source>
</evidence>
<accession>A0A8J3BUZ6</accession>
<organism evidence="1 2">
    <name type="scientific">Pilimelia terevasa</name>
    <dbReference type="NCBI Taxonomy" id="53372"/>
    <lineage>
        <taxon>Bacteria</taxon>
        <taxon>Bacillati</taxon>
        <taxon>Actinomycetota</taxon>
        <taxon>Actinomycetes</taxon>
        <taxon>Micromonosporales</taxon>
        <taxon>Micromonosporaceae</taxon>
        <taxon>Pilimelia</taxon>
    </lineage>
</organism>
<comment type="caution">
    <text evidence="1">The sequence shown here is derived from an EMBL/GenBank/DDBJ whole genome shotgun (WGS) entry which is preliminary data.</text>
</comment>
<dbReference type="RefSeq" id="WP_189114493.1">
    <property type="nucleotide sequence ID" value="NZ_BMQC01000008.1"/>
</dbReference>